<dbReference type="GO" id="GO:0006821">
    <property type="term" value="P:chloride transport"/>
    <property type="evidence" value="ECO:0007669"/>
    <property type="project" value="InterPro"/>
</dbReference>
<evidence type="ECO:0000313" key="7">
    <source>
        <dbReference type="EMBL" id="THH11010.1"/>
    </source>
</evidence>
<dbReference type="Proteomes" id="UP000308199">
    <property type="component" value="Unassembled WGS sequence"/>
</dbReference>
<comment type="caution">
    <text evidence="7">The sequence shown here is derived from an EMBL/GenBank/DDBJ whole genome shotgun (WGS) entry which is preliminary data.</text>
</comment>
<keyword evidence="8" id="KW-1185">Reference proteome</keyword>
<dbReference type="GO" id="GO:0034715">
    <property type="term" value="C:pICln-Sm protein complex"/>
    <property type="evidence" value="ECO:0007669"/>
    <property type="project" value="InterPro"/>
</dbReference>
<dbReference type="EMBL" id="SGPK01000022">
    <property type="protein sequence ID" value="THH11010.1"/>
    <property type="molecule type" value="Genomic_DNA"/>
</dbReference>
<evidence type="ECO:0000256" key="3">
    <source>
        <dbReference type="ARBA" id="ARBA00007054"/>
    </source>
</evidence>
<dbReference type="AlphaFoldDB" id="A0A4S4LLX1"/>
<evidence type="ECO:0000256" key="2">
    <source>
        <dbReference type="ARBA" id="ARBA00004496"/>
    </source>
</evidence>
<dbReference type="InterPro" id="IPR011993">
    <property type="entry name" value="PH-like_dom_sf"/>
</dbReference>
<dbReference type="InterPro" id="IPR003521">
    <property type="entry name" value="ICln"/>
</dbReference>
<name>A0A4S4LLX1_9AGAM</name>
<dbReference type="GO" id="GO:0005681">
    <property type="term" value="C:spliceosomal complex"/>
    <property type="evidence" value="ECO:0007669"/>
    <property type="project" value="TreeGrafter"/>
</dbReference>
<reference evidence="7 8" key="1">
    <citation type="submission" date="2019-02" db="EMBL/GenBank/DDBJ databases">
        <title>Genome sequencing of the rare red list fungi Phellinidium pouzarii.</title>
        <authorList>
            <person name="Buettner E."/>
            <person name="Kellner H."/>
        </authorList>
    </citation>
    <scope>NUCLEOTIDE SEQUENCE [LARGE SCALE GENOMIC DNA]</scope>
    <source>
        <strain evidence="7 8">DSM 108285</strain>
    </source>
</reference>
<dbReference type="Pfam" id="PF03517">
    <property type="entry name" value="Voldacs"/>
    <property type="match status" value="1"/>
</dbReference>
<keyword evidence="4" id="KW-0963">Cytoplasm</keyword>
<organism evidence="7 8">
    <name type="scientific">Phellinidium pouzarii</name>
    <dbReference type="NCBI Taxonomy" id="167371"/>
    <lineage>
        <taxon>Eukaryota</taxon>
        <taxon>Fungi</taxon>
        <taxon>Dikarya</taxon>
        <taxon>Basidiomycota</taxon>
        <taxon>Agaricomycotina</taxon>
        <taxon>Agaricomycetes</taxon>
        <taxon>Hymenochaetales</taxon>
        <taxon>Hymenochaetaceae</taxon>
        <taxon>Phellinidium</taxon>
    </lineage>
</organism>
<dbReference type="GO" id="GO:0006884">
    <property type="term" value="P:cell volume homeostasis"/>
    <property type="evidence" value="ECO:0007669"/>
    <property type="project" value="InterPro"/>
</dbReference>
<evidence type="ECO:0000256" key="4">
    <source>
        <dbReference type="ARBA" id="ARBA00022490"/>
    </source>
</evidence>
<dbReference type="PRINTS" id="PR01348">
    <property type="entry name" value="ICLNCHANNEL"/>
</dbReference>
<comment type="similarity">
    <text evidence="3">Belongs to the pICln (TC 1.A.47) family.</text>
</comment>
<proteinExistence type="inferred from homology"/>
<dbReference type="GO" id="GO:0005886">
    <property type="term" value="C:plasma membrane"/>
    <property type="evidence" value="ECO:0007669"/>
    <property type="project" value="InterPro"/>
</dbReference>
<dbReference type="OrthoDB" id="19714at2759"/>
<dbReference type="PANTHER" id="PTHR21399">
    <property type="entry name" value="CHLORIDE CONDUCTANCE REGULATORY PROTEIN ICLN"/>
    <property type="match status" value="1"/>
</dbReference>
<evidence type="ECO:0000313" key="8">
    <source>
        <dbReference type="Proteomes" id="UP000308199"/>
    </source>
</evidence>
<feature type="compositionally biased region" description="Acidic residues" evidence="6">
    <location>
        <begin position="215"/>
        <end position="227"/>
    </location>
</feature>
<evidence type="ECO:0008006" key="9">
    <source>
        <dbReference type="Google" id="ProtNLM"/>
    </source>
</evidence>
<dbReference type="GO" id="GO:0045292">
    <property type="term" value="P:mRNA cis splicing, via spliceosome"/>
    <property type="evidence" value="ECO:0007669"/>
    <property type="project" value="TreeGrafter"/>
</dbReference>
<accession>A0A4S4LLX1</accession>
<comment type="subcellular location">
    <subcellularLocation>
        <location evidence="2">Cytoplasm</location>
    </subcellularLocation>
    <subcellularLocation>
        <location evidence="1">Nucleus</location>
    </subcellularLocation>
</comment>
<dbReference type="GO" id="GO:0005829">
    <property type="term" value="C:cytosol"/>
    <property type="evidence" value="ECO:0007669"/>
    <property type="project" value="InterPro"/>
</dbReference>
<sequence length="237" mass="25657">MPVVATISAIPICISPNEHSERTAATPASFADIPPVLRLKEQNVQMLFDPPVADLSEEELKNGSIYIIESVLAFISASSGRGFQIEYPRITLHAISRADSEKCIYCQLDESPQNGTEDVQDDLSTEMRELKIIPENTSSLDALFDALSLCASLHPDPTSISDDDLDNDAFIDADGSDAEPELSEVGRTTLEHLESILQESHGMATEVNGVNGHDEDLDEGSDGDDERFADAEGPPNV</sequence>
<dbReference type="Gene3D" id="2.30.29.30">
    <property type="entry name" value="Pleckstrin-homology domain (PH domain)/Phosphotyrosine-binding domain (PTB)"/>
    <property type="match status" value="1"/>
</dbReference>
<dbReference type="GO" id="GO:0034709">
    <property type="term" value="C:methylosome"/>
    <property type="evidence" value="ECO:0007669"/>
    <property type="project" value="InterPro"/>
</dbReference>
<dbReference type="GO" id="GO:0000387">
    <property type="term" value="P:spliceosomal snRNP assembly"/>
    <property type="evidence" value="ECO:0007669"/>
    <property type="project" value="InterPro"/>
</dbReference>
<evidence type="ECO:0000256" key="6">
    <source>
        <dbReference type="SAM" id="MobiDB-lite"/>
    </source>
</evidence>
<protein>
    <recommendedName>
        <fullName evidence="9">Methylosome subunit pICln</fullName>
    </recommendedName>
</protein>
<dbReference type="PANTHER" id="PTHR21399:SF0">
    <property type="entry name" value="METHYLOSOME SUBUNIT PICLN"/>
    <property type="match status" value="1"/>
</dbReference>
<feature type="region of interest" description="Disordered" evidence="6">
    <location>
        <begin position="201"/>
        <end position="237"/>
    </location>
</feature>
<gene>
    <name evidence="7" type="ORF">EW145_g924</name>
</gene>
<keyword evidence="5" id="KW-0539">Nucleus</keyword>
<evidence type="ECO:0000256" key="1">
    <source>
        <dbReference type="ARBA" id="ARBA00004123"/>
    </source>
</evidence>
<dbReference type="InterPro" id="IPR039924">
    <property type="entry name" value="ICln/Lot5/Saf5"/>
</dbReference>
<evidence type="ECO:0000256" key="5">
    <source>
        <dbReference type="ARBA" id="ARBA00023242"/>
    </source>
</evidence>